<dbReference type="KEGG" id="smav:CFF01_17530"/>
<accession>A0AAC9XPR5</accession>
<reference evidence="1 2" key="1">
    <citation type="submission" date="2017-06" db="EMBL/GenBank/DDBJ databases">
        <title>Complete genome sequence of Shewanella marisflavi EP1 associated with anaerobic 2,4-dinitrotoluene reduction and salt tolerance.</title>
        <authorList>
            <person name="Huang J."/>
        </authorList>
    </citation>
    <scope>NUCLEOTIDE SEQUENCE [LARGE SCALE GENOMIC DNA]</scope>
    <source>
        <strain evidence="1 2">EP1</strain>
    </source>
</reference>
<evidence type="ECO:0000313" key="2">
    <source>
        <dbReference type="Proteomes" id="UP000198233"/>
    </source>
</evidence>
<proteinExistence type="predicted"/>
<protein>
    <submittedName>
        <fullName evidence="1">Uncharacterized protein</fullName>
    </submittedName>
</protein>
<organism evidence="1 2">
    <name type="scientific">Shewanella marisflavi</name>
    <dbReference type="NCBI Taxonomy" id="260364"/>
    <lineage>
        <taxon>Bacteria</taxon>
        <taxon>Pseudomonadati</taxon>
        <taxon>Pseudomonadota</taxon>
        <taxon>Gammaproteobacteria</taxon>
        <taxon>Alteromonadales</taxon>
        <taxon>Shewanellaceae</taxon>
        <taxon>Shewanella</taxon>
    </lineage>
</organism>
<sequence>MPKAFTEHRKILEWMYFKQLLERQLIAFVGSDPTNKHQRDATRKGLRKIFDGSNHAKRILLMLIGRLH</sequence>
<dbReference type="AlphaFoldDB" id="A0AAC9XPR5"/>
<name>A0AAC9XPR5_9GAMM</name>
<gene>
    <name evidence="1" type="ORF">CFF01_17530</name>
</gene>
<dbReference type="EMBL" id="CP022272">
    <property type="protein sequence ID" value="ASJ98245.1"/>
    <property type="molecule type" value="Genomic_DNA"/>
</dbReference>
<evidence type="ECO:0000313" key="1">
    <source>
        <dbReference type="EMBL" id="ASJ98245.1"/>
    </source>
</evidence>
<dbReference type="Proteomes" id="UP000198233">
    <property type="component" value="Chromosome"/>
</dbReference>